<feature type="compositionally biased region" description="Low complexity" evidence="11">
    <location>
        <begin position="591"/>
        <end position="602"/>
    </location>
</feature>
<evidence type="ECO:0000259" key="12">
    <source>
        <dbReference type="PROSITE" id="PS50011"/>
    </source>
</evidence>
<keyword evidence="4" id="KW-0808">Transferase</keyword>
<dbReference type="FunFam" id="3.30.200.20:FF:000097">
    <property type="entry name" value="Probable serine/threonine-protein kinase nek1"/>
    <property type="match status" value="1"/>
</dbReference>
<evidence type="ECO:0000256" key="7">
    <source>
        <dbReference type="ARBA" id="ARBA00022840"/>
    </source>
</evidence>
<keyword evidence="7 10" id="KW-0067">ATP-binding</keyword>
<keyword evidence="5 10" id="KW-0547">Nucleotide-binding</keyword>
<comment type="caution">
    <text evidence="13">The sequence shown here is derived from an EMBL/GenBank/DDBJ whole genome shotgun (WGS) entry which is preliminary data.</text>
</comment>
<sequence length="645" mass="74277">MSIADYEIISVLGKGSYSIVYKVLHKATKQLYAMKKVKIGNLTQKERENSLNEVDILNSINHPNIITCHETFTDKSDKSLCIVMEYADSGDAYQLMCNLRDNNKMFTEEEIWRILIQTTKGLKKLHDQGIMHRDLKSANIFLFSNGQVKLGDLNVSKVMKNNMEFTQTGTPYYASPEVWKDQPYDYKSDMWSLGCAMYELICQKPPFDASSMDLLYKSVIQGYFDPIPLSYSSGLEKIIRSMIRVVAERRPSCKEILCNKITKKWTSRIITNSKKKLVVSRNTKTTISPQKEQVVNPLQINLHSRSEAPRDRSPDEDTSFRDNSEINETRREQIDAYSSLGKHSNKNVLNVSLKKSRFELIKNNLEYLEVDISESLDHEVNKSYSNKIKKISMKRKLGRIPSLDYQSSHSRKNSKSINAYLDSTKNYIPKPVLQNSIKDEMVHFIPKFSSSKKLELENSISITSSQLKNLPLSKNISKPKNCQKKLPIIQNFDKIHHLQRSPAKDLNPSTRSKSLVKSSYHEHIVDKISSHKRKLRRKIKEHQLPYINHNRKIHKMENLSLSRANRSYGRRDLFESNDSTSSHISTNERIQLQNSSSRVRSNSKKLNLLDSTILHSNKGKNLIIINKDLSLKLNSSSNTSTRNQP</sequence>
<feature type="compositionally biased region" description="Basic and acidic residues" evidence="11">
    <location>
        <begin position="304"/>
        <end position="328"/>
    </location>
</feature>
<evidence type="ECO:0000256" key="9">
    <source>
        <dbReference type="ARBA" id="ARBA00048679"/>
    </source>
</evidence>
<evidence type="ECO:0000256" key="5">
    <source>
        <dbReference type="ARBA" id="ARBA00022741"/>
    </source>
</evidence>
<dbReference type="Gene3D" id="3.30.200.20">
    <property type="entry name" value="Phosphorylase Kinase, domain 1"/>
    <property type="match status" value="1"/>
</dbReference>
<dbReference type="Pfam" id="PF00069">
    <property type="entry name" value="Pkinase"/>
    <property type="match status" value="1"/>
</dbReference>
<comment type="catalytic activity">
    <reaction evidence="9">
        <text>L-seryl-[protein] + ATP = O-phospho-L-seryl-[protein] + ADP + H(+)</text>
        <dbReference type="Rhea" id="RHEA:17989"/>
        <dbReference type="Rhea" id="RHEA-COMP:9863"/>
        <dbReference type="Rhea" id="RHEA-COMP:11604"/>
        <dbReference type="ChEBI" id="CHEBI:15378"/>
        <dbReference type="ChEBI" id="CHEBI:29999"/>
        <dbReference type="ChEBI" id="CHEBI:30616"/>
        <dbReference type="ChEBI" id="CHEBI:83421"/>
        <dbReference type="ChEBI" id="CHEBI:456216"/>
        <dbReference type="EC" id="2.7.11.1"/>
    </reaction>
</comment>
<dbReference type="SMART" id="SM00220">
    <property type="entry name" value="S_TKc"/>
    <property type="match status" value="1"/>
</dbReference>
<dbReference type="PANTHER" id="PTHR44899:SF3">
    <property type="entry name" value="SERINE_THREONINE-PROTEIN KINASE NEK1"/>
    <property type="match status" value="1"/>
</dbReference>
<keyword evidence="6" id="KW-0418">Kinase</keyword>
<evidence type="ECO:0000256" key="11">
    <source>
        <dbReference type="SAM" id="MobiDB-lite"/>
    </source>
</evidence>
<dbReference type="PROSITE" id="PS00108">
    <property type="entry name" value="PROTEIN_KINASE_ST"/>
    <property type="match status" value="1"/>
</dbReference>
<evidence type="ECO:0000313" key="14">
    <source>
        <dbReference type="Proteomes" id="UP001295684"/>
    </source>
</evidence>
<dbReference type="Proteomes" id="UP001295684">
    <property type="component" value="Unassembled WGS sequence"/>
</dbReference>
<dbReference type="SUPFAM" id="SSF56112">
    <property type="entry name" value="Protein kinase-like (PK-like)"/>
    <property type="match status" value="1"/>
</dbReference>
<dbReference type="PROSITE" id="PS00107">
    <property type="entry name" value="PROTEIN_KINASE_ATP"/>
    <property type="match status" value="1"/>
</dbReference>
<dbReference type="PROSITE" id="PS50011">
    <property type="entry name" value="PROTEIN_KINASE_DOM"/>
    <property type="match status" value="1"/>
</dbReference>
<feature type="compositionally biased region" description="Polar residues" evidence="11">
    <location>
        <begin position="576"/>
        <end position="590"/>
    </location>
</feature>
<accession>A0AAD1Y1F1</accession>
<comment type="catalytic activity">
    <reaction evidence="8">
        <text>L-threonyl-[protein] + ATP = O-phospho-L-threonyl-[protein] + ADP + H(+)</text>
        <dbReference type="Rhea" id="RHEA:46608"/>
        <dbReference type="Rhea" id="RHEA-COMP:11060"/>
        <dbReference type="Rhea" id="RHEA-COMP:11605"/>
        <dbReference type="ChEBI" id="CHEBI:15378"/>
        <dbReference type="ChEBI" id="CHEBI:30013"/>
        <dbReference type="ChEBI" id="CHEBI:30616"/>
        <dbReference type="ChEBI" id="CHEBI:61977"/>
        <dbReference type="ChEBI" id="CHEBI:456216"/>
        <dbReference type="EC" id="2.7.11.1"/>
    </reaction>
</comment>
<protein>
    <recommendedName>
        <fullName evidence="2">non-specific serine/threonine protein kinase</fullName>
        <ecNumber evidence="2">2.7.11.1</ecNumber>
    </recommendedName>
</protein>
<evidence type="ECO:0000256" key="4">
    <source>
        <dbReference type="ARBA" id="ARBA00022679"/>
    </source>
</evidence>
<feature type="region of interest" description="Disordered" evidence="11">
    <location>
        <begin position="299"/>
        <end position="328"/>
    </location>
</feature>
<gene>
    <name evidence="13" type="ORF">ECRASSUSDP1_LOCUS24959</name>
</gene>
<keyword evidence="3" id="KW-0723">Serine/threonine-protein kinase</keyword>
<dbReference type="Gene3D" id="1.10.510.10">
    <property type="entry name" value="Transferase(Phosphotransferase) domain 1"/>
    <property type="match status" value="1"/>
</dbReference>
<evidence type="ECO:0000256" key="8">
    <source>
        <dbReference type="ARBA" id="ARBA00047899"/>
    </source>
</evidence>
<evidence type="ECO:0000256" key="2">
    <source>
        <dbReference type="ARBA" id="ARBA00012513"/>
    </source>
</evidence>
<evidence type="ECO:0000256" key="1">
    <source>
        <dbReference type="ARBA" id="ARBA00010886"/>
    </source>
</evidence>
<dbReference type="InterPro" id="IPR008271">
    <property type="entry name" value="Ser/Thr_kinase_AS"/>
</dbReference>
<evidence type="ECO:0000256" key="3">
    <source>
        <dbReference type="ARBA" id="ARBA00022527"/>
    </source>
</evidence>
<dbReference type="EMBL" id="CAMPGE010025727">
    <property type="protein sequence ID" value="CAI2383458.1"/>
    <property type="molecule type" value="Genomic_DNA"/>
</dbReference>
<reference evidence="13" key="1">
    <citation type="submission" date="2023-07" db="EMBL/GenBank/DDBJ databases">
        <authorList>
            <consortium name="AG Swart"/>
            <person name="Singh M."/>
            <person name="Singh A."/>
            <person name="Seah K."/>
            <person name="Emmerich C."/>
        </authorList>
    </citation>
    <scope>NUCLEOTIDE SEQUENCE</scope>
    <source>
        <strain evidence="13">DP1</strain>
    </source>
</reference>
<feature type="region of interest" description="Disordered" evidence="11">
    <location>
        <begin position="573"/>
        <end position="602"/>
    </location>
</feature>
<dbReference type="GO" id="GO:0005524">
    <property type="term" value="F:ATP binding"/>
    <property type="evidence" value="ECO:0007669"/>
    <property type="project" value="UniProtKB-UniRule"/>
</dbReference>
<feature type="domain" description="Protein kinase" evidence="12">
    <location>
        <begin position="6"/>
        <end position="266"/>
    </location>
</feature>
<evidence type="ECO:0000313" key="13">
    <source>
        <dbReference type="EMBL" id="CAI2383458.1"/>
    </source>
</evidence>
<dbReference type="InterPro" id="IPR051131">
    <property type="entry name" value="NEK_Ser/Thr_kinase_NIMA"/>
</dbReference>
<proteinExistence type="inferred from homology"/>
<dbReference type="InterPro" id="IPR011009">
    <property type="entry name" value="Kinase-like_dom_sf"/>
</dbReference>
<dbReference type="InterPro" id="IPR017441">
    <property type="entry name" value="Protein_kinase_ATP_BS"/>
</dbReference>
<evidence type="ECO:0000256" key="10">
    <source>
        <dbReference type="PROSITE-ProRule" id="PRU10141"/>
    </source>
</evidence>
<dbReference type="EC" id="2.7.11.1" evidence="2"/>
<dbReference type="AlphaFoldDB" id="A0AAD1Y1F1"/>
<comment type="similarity">
    <text evidence="1">Belongs to the protein kinase superfamily. NEK Ser/Thr protein kinase family. NIMA subfamily.</text>
</comment>
<evidence type="ECO:0000256" key="6">
    <source>
        <dbReference type="ARBA" id="ARBA00022777"/>
    </source>
</evidence>
<keyword evidence="14" id="KW-1185">Reference proteome</keyword>
<dbReference type="InterPro" id="IPR000719">
    <property type="entry name" value="Prot_kinase_dom"/>
</dbReference>
<feature type="binding site" evidence="10">
    <location>
        <position position="35"/>
    </location>
    <ligand>
        <name>ATP</name>
        <dbReference type="ChEBI" id="CHEBI:30616"/>
    </ligand>
</feature>
<dbReference type="GO" id="GO:0004674">
    <property type="term" value="F:protein serine/threonine kinase activity"/>
    <property type="evidence" value="ECO:0007669"/>
    <property type="project" value="UniProtKB-KW"/>
</dbReference>
<dbReference type="PANTHER" id="PTHR44899">
    <property type="entry name" value="CAMK FAMILY PROTEIN KINASE"/>
    <property type="match status" value="1"/>
</dbReference>
<organism evidence="13 14">
    <name type="scientific">Euplotes crassus</name>
    <dbReference type="NCBI Taxonomy" id="5936"/>
    <lineage>
        <taxon>Eukaryota</taxon>
        <taxon>Sar</taxon>
        <taxon>Alveolata</taxon>
        <taxon>Ciliophora</taxon>
        <taxon>Intramacronucleata</taxon>
        <taxon>Spirotrichea</taxon>
        <taxon>Hypotrichia</taxon>
        <taxon>Euplotida</taxon>
        <taxon>Euplotidae</taxon>
        <taxon>Moneuplotes</taxon>
    </lineage>
</organism>
<name>A0AAD1Y1F1_EUPCR</name>